<evidence type="ECO:0000313" key="2">
    <source>
        <dbReference type="Proteomes" id="UP001164250"/>
    </source>
</evidence>
<keyword evidence="2" id="KW-1185">Reference proteome</keyword>
<reference evidence="2" key="1">
    <citation type="journal article" date="2023" name="G3 (Bethesda)">
        <title>Genome assembly and association tests identify interacting loci associated with vigor, precocity, and sex in interspecific pistachio rootstocks.</title>
        <authorList>
            <person name="Palmer W."/>
            <person name="Jacygrad E."/>
            <person name="Sagayaradj S."/>
            <person name="Cavanaugh K."/>
            <person name="Han R."/>
            <person name="Bertier L."/>
            <person name="Beede B."/>
            <person name="Kafkas S."/>
            <person name="Golino D."/>
            <person name="Preece J."/>
            <person name="Michelmore R."/>
        </authorList>
    </citation>
    <scope>NUCLEOTIDE SEQUENCE [LARGE SCALE GENOMIC DNA]</scope>
</reference>
<name>A0ACC1C4E9_9ROSI</name>
<protein>
    <submittedName>
        <fullName evidence="1">Uncharacterized protein</fullName>
    </submittedName>
</protein>
<sequence length="60" mass="6569">MEMEVEEIGGYAGDFRLMPVKAFGIAASASIAFLRASGIHKVEDLMEVGANIRTRTWNPL</sequence>
<organism evidence="1 2">
    <name type="scientific">Pistacia atlantica</name>
    <dbReference type="NCBI Taxonomy" id="434234"/>
    <lineage>
        <taxon>Eukaryota</taxon>
        <taxon>Viridiplantae</taxon>
        <taxon>Streptophyta</taxon>
        <taxon>Embryophyta</taxon>
        <taxon>Tracheophyta</taxon>
        <taxon>Spermatophyta</taxon>
        <taxon>Magnoliopsida</taxon>
        <taxon>eudicotyledons</taxon>
        <taxon>Gunneridae</taxon>
        <taxon>Pentapetalae</taxon>
        <taxon>rosids</taxon>
        <taxon>malvids</taxon>
        <taxon>Sapindales</taxon>
        <taxon>Anacardiaceae</taxon>
        <taxon>Pistacia</taxon>
    </lineage>
</organism>
<comment type="caution">
    <text evidence="1">The sequence shown here is derived from an EMBL/GenBank/DDBJ whole genome shotgun (WGS) entry which is preliminary data.</text>
</comment>
<proteinExistence type="predicted"/>
<gene>
    <name evidence="1" type="ORF">Patl1_00137</name>
</gene>
<evidence type="ECO:0000313" key="1">
    <source>
        <dbReference type="EMBL" id="KAJ0110430.1"/>
    </source>
</evidence>
<accession>A0ACC1C4E9</accession>
<dbReference type="EMBL" id="CM047897">
    <property type="protein sequence ID" value="KAJ0110430.1"/>
    <property type="molecule type" value="Genomic_DNA"/>
</dbReference>
<dbReference type="Proteomes" id="UP001164250">
    <property type="component" value="Chromosome 1"/>
</dbReference>